<evidence type="ECO:0000256" key="3">
    <source>
        <dbReference type="ARBA" id="ARBA00022737"/>
    </source>
</evidence>
<dbReference type="GO" id="GO:0005576">
    <property type="term" value="C:extracellular region"/>
    <property type="evidence" value="ECO:0007669"/>
    <property type="project" value="InterPro"/>
</dbReference>
<dbReference type="InterPro" id="IPR036508">
    <property type="entry name" value="Chitin-bd_dom_sf"/>
</dbReference>
<dbReference type="OrthoDB" id="6020543at2759"/>
<keyword evidence="2 6" id="KW-0732">Signal</keyword>
<keyword evidence="9" id="KW-1185">Reference proteome</keyword>
<keyword evidence="5" id="KW-0325">Glycoprotein</keyword>
<keyword evidence="1" id="KW-0147">Chitin-binding</keyword>
<dbReference type="PANTHER" id="PTHR23301">
    <property type="entry name" value="CHITIN BINDING PERITROPHIN-A"/>
    <property type="match status" value="1"/>
</dbReference>
<dbReference type="SUPFAM" id="SSF57625">
    <property type="entry name" value="Invertebrate chitin-binding proteins"/>
    <property type="match status" value="1"/>
</dbReference>
<evidence type="ECO:0000256" key="6">
    <source>
        <dbReference type="SAM" id="SignalP"/>
    </source>
</evidence>
<dbReference type="GO" id="GO:0008061">
    <property type="term" value="F:chitin binding"/>
    <property type="evidence" value="ECO:0007669"/>
    <property type="project" value="UniProtKB-KW"/>
</dbReference>
<dbReference type="AlphaFoldDB" id="A0A9N9SWI8"/>
<organism evidence="8 9">
    <name type="scientific">Diabrotica balteata</name>
    <name type="common">Banded cucumber beetle</name>
    <dbReference type="NCBI Taxonomy" id="107213"/>
    <lineage>
        <taxon>Eukaryota</taxon>
        <taxon>Metazoa</taxon>
        <taxon>Ecdysozoa</taxon>
        <taxon>Arthropoda</taxon>
        <taxon>Hexapoda</taxon>
        <taxon>Insecta</taxon>
        <taxon>Pterygota</taxon>
        <taxon>Neoptera</taxon>
        <taxon>Endopterygota</taxon>
        <taxon>Coleoptera</taxon>
        <taxon>Polyphaga</taxon>
        <taxon>Cucujiformia</taxon>
        <taxon>Chrysomeloidea</taxon>
        <taxon>Chrysomelidae</taxon>
        <taxon>Galerucinae</taxon>
        <taxon>Diabroticina</taxon>
        <taxon>Diabroticites</taxon>
        <taxon>Diabrotica</taxon>
    </lineage>
</organism>
<dbReference type="InterPro" id="IPR051940">
    <property type="entry name" value="Chitin_bind-dev_reg"/>
</dbReference>
<proteinExistence type="predicted"/>
<dbReference type="PANTHER" id="PTHR23301:SF0">
    <property type="entry name" value="CHITIN-BINDING TYPE-2 DOMAIN-CONTAINING PROTEIN-RELATED"/>
    <property type="match status" value="1"/>
</dbReference>
<feature type="domain" description="Chitin-binding type-2" evidence="7">
    <location>
        <begin position="20"/>
        <end position="79"/>
    </location>
</feature>
<accession>A0A9N9SWI8</accession>
<evidence type="ECO:0000256" key="5">
    <source>
        <dbReference type="ARBA" id="ARBA00023180"/>
    </source>
</evidence>
<evidence type="ECO:0000256" key="4">
    <source>
        <dbReference type="ARBA" id="ARBA00023157"/>
    </source>
</evidence>
<evidence type="ECO:0000313" key="9">
    <source>
        <dbReference type="Proteomes" id="UP001153709"/>
    </source>
</evidence>
<sequence>MMLKIVIVSCCIAIALSQAVGKCPSVDGRYPVYLPDARSCSKFYECSNGTPYQLRCAYGTYFDSYTRICKHKRDVNCGSRRRD</sequence>
<keyword evidence="3" id="KW-0677">Repeat</keyword>
<dbReference type="PROSITE" id="PS50940">
    <property type="entry name" value="CHIT_BIND_II"/>
    <property type="match status" value="1"/>
</dbReference>
<dbReference type="Proteomes" id="UP001153709">
    <property type="component" value="Chromosome 2"/>
</dbReference>
<evidence type="ECO:0000256" key="2">
    <source>
        <dbReference type="ARBA" id="ARBA00022729"/>
    </source>
</evidence>
<feature type="signal peptide" evidence="6">
    <location>
        <begin position="1"/>
        <end position="17"/>
    </location>
</feature>
<gene>
    <name evidence="8" type="ORF">DIABBA_LOCUS3212</name>
</gene>
<protein>
    <recommendedName>
        <fullName evidence="7">Chitin-binding type-2 domain-containing protein</fullName>
    </recommendedName>
</protein>
<dbReference type="Pfam" id="PF01607">
    <property type="entry name" value="CBM_14"/>
    <property type="match status" value="1"/>
</dbReference>
<evidence type="ECO:0000256" key="1">
    <source>
        <dbReference type="ARBA" id="ARBA00022669"/>
    </source>
</evidence>
<feature type="chain" id="PRO_5040130912" description="Chitin-binding type-2 domain-containing protein" evidence="6">
    <location>
        <begin position="18"/>
        <end position="83"/>
    </location>
</feature>
<reference evidence="8" key="1">
    <citation type="submission" date="2022-01" db="EMBL/GenBank/DDBJ databases">
        <authorList>
            <person name="King R."/>
        </authorList>
    </citation>
    <scope>NUCLEOTIDE SEQUENCE</scope>
</reference>
<keyword evidence="4" id="KW-1015">Disulfide bond</keyword>
<dbReference type="SMART" id="SM00494">
    <property type="entry name" value="ChtBD2"/>
    <property type="match status" value="1"/>
</dbReference>
<evidence type="ECO:0000259" key="7">
    <source>
        <dbReference type="PROSITE" id="PS50940"/>
    </source>
</evidence>
<dbReference type="EMBL" id="OU898277">
    <property type="protein sequence ID" value="CAG9829390.1"/>
    <property type="molecule type" value="Genomic_DNA"/>
</dbReference>
<name>A0A9N9SWI8_DIABA</name>
<evidence type="ECO:0000313" key="8">
    <source>
        <dbReference type="EMBL" id="CAG9829390.1"/>
    </source>
</evidence>
<dbReference type="InterPro" id="IPR002557">
    <property type="entry name" value="Chitin-bd_dom"/>
</dbReference>
<dbReference type="Gene3D" id="2.170.140.10">
    <property type="entry name" value="Chitin binding domain"/>
    <property type="match status" value="1"/>
</dbReference>